<comment type="caution">
    <text evidence="1">The sequence shown here is derived from an EMBL/GenBank/DDBJ whole genome shotgun (WGS) entry which is preliminary data.</text>
</comment>
<accession>A0A2G5SZ45</accession>
<dbReference type="OrthoDB" id="10282023at2759"/>
<gene>
    <name evidence="1" type="primary">Cnig_chr_X.g25618</name>
    <name evidence="1" type="ORF">B9Z55_025618</name>
</gene>
<dbReference type="Proteomes" id="UP000230233">
    <property type="component" value="Chromosome X"/>
</dbReference>
<sequence>MFQTTSVKAPPVNAGKDNSELLKYELDTMKRKNLESIERRYGIPTHKLLISKPDITALTDHYKALALIEHGGKSNKKTRHTAKAQLIERLSMGIGKVGTEVLSAFDDEIIRVEKLVLEIIEEIASTEKDIETVREMIKFMIPSSIESQKEFHDIRQALQNQFDESYNAAHAMMNTISREWEDYKRLQVSEDEKNIIGQKLTQKQSAFKSLFFRAHAFRSTIRSISADISDDFQPSKATVAPVLREFSSLGVTPEYTVMTGHVGQFFSLRPIHACKDSSIPETAQSRLVEDITVLSTDQLNYTTKLLVLARRACDCEFQKRIELQNVFILLSKTNKKDDLAMTGMAEMEDLCAQFRTHTAHFEECMNSDFDDVIELLQKPMFPDDEQ</sequence>
<name>A0A2G5SZ45_9PELO</name>
<proteinExistence type="predicted"/>
<evidence type="ECO:0000313" key="1">
    <source>
        <dbReference type="EMBL" id="PIC20405.1"/>
    </source>
</evidence>
<dbReference type="AlphaFoldDB" id="A0A2G5SZ45"/>
<protein>
    <submittedName>
        <fullName evidence="1">Uncharacterized protein</fullName>
    </submittedName>
</protein>
<keyword evidence="2" id="KW-1185">Reference proteome</keyword>
<dbReference type="EMBL" id="PDUG01000006">
    <property type="protein sequence ID" value="PIC20405.1"/>
    <property type="molecule type" value="Genomic_DNA"/>
</dbReference>
<evidence type="ECO:0000313" key="2">
    <source>
        <dbReference type="Proteomes" id="UP000230233"/>
    </source>
</evidence>
<reference evidence="2" key="1">
    <citation type="submission" date="2017-10" db="EMBL/GenBank/DDBJ databases">
        <title>Rapid genome shrinkage in a self-fertile nematode reveals novel sperm competition proteins.</title>
        <authorList>
            <person name="Yin D."/>
            <person name="Schwarz E.M."/>
            <person name="Thomas C.G."/>
            <person name="Felde R.L."/>
            <person name="Korf I.F."/>
            <person name="Cutter A.D."/>
            <person name="Schartner C.M."/>
            <person name="Ralston E.J."/>
            <person name="Meyer B.J."/>
            <person name="Haag E.S."/>
        </authorList>
    </citation>
    <scope>NUCLEOTIDE SEQUENCE [LARGE SCALE GENOMIC DNA]</scope>
    <source>
        <strain evidence="2">JU1422</strain>
    </source>
</reference>
<organism evidence="1 2">
    <name type="scientific">Caenorhabditis nigoni</name>
    <dbReference type="NCBI Taxonomy" id="1611254"/>
    <lineage>
        <taxon>Eukaryota</taxon>
        <taxon>Metazoa</taxon>
        <taxon>Ecdysozoa</taxon>
        <taxon>Nematoda</taxon>
        <taxon>Chromadorea</taxon>
        <taxon>Rhabditida</taxon>
        <taxon>Rhabditina</taxon>
        <taxon>Rhabditomorpha</taxon>
        <taxon>Rhabditoidea</taxon>
        <taxon>Rhabditidae</taxon>
        <taxon>Peloderinae</taxon>
        <taxon>Caenorhabditis</taxon>
    </lineage>
</organism>